<dbReference type="AlphaFoldDB" id="A0A2S2D0I4"/>
<feature type="compositionally biased region" description="Low complexity" evidence="1">
    <location>
        <begin position="101"/>
        <end position="114"/>
    </location>
</feature>
<gene>
    <name evidence="3" type="ORF">DEW08_30100</name>
</gene>
<protein>
    <submittedName>
        <fullName evidence="3">Uncharacterized protein</fullName>
    </submittedName>
</protein>
<geneLocation type="plasmid" evidence="3 4">
    <name>unnamed4</name>
</geneLocation>
<dbReference type="KEGG" id="azz:DEW08_30100"/>
<sequence>MDEQQLDLVGLATGWLYTLSDQMASYDGRLMFLGGLVASFILSQLVAWVTSSALRLAIVAGVVVAAGTGILTVLPKPGSAPGAPTAAALSAVKPPARPGSQPTGQPAAQLPAQPAIQQPVSAPIRLTPPAQAAAPELRRN</sequence>
<evidence type="ECO:0000313" key="4">
    <source>
        <dbReference type="Proteomes" id="UP000245629"/>
    </source>
</evidence>
<keyword evidence="4" id="KW-1185">Reference proteome</keyword>
<keyword evidence="2" id="KW-1133">Transmembrane helix</keyword>
<keyword evidence="2" id="KW-0472">Membrane</keyword>
<keyword evidence="2" id="KW-0812">Transmembrane</keyword>
<evidence type="ECO:0000256" key="1">
    <source>
        <dbReference type="SAM" id="MobiDB-lite"/>
    </source>
</evidence>
<feature type="transmembrane region" description="Helical" evidence="2">
    <location>
        <begin position="30"/>
        <end position="50"/>
    </location>
</feature>
<evidence type="ECO:0000313" key="3">
    <source>
        <dbReference type="EMBL" id="AWK90264.1"/>
    </source>
</evidence>
<dbReference type="RefSeq" id="WP_109334402.1">
    <property type="nucleotide sequence ID" value="NZ_CP029359.1"/>
</dbReference>
<name>A0A2S2D0I4_9PROT</name>
<accession>A0A2S2D0I4</accession>
<dbReference type="EMBL" id="CP029359">
    <property type="protein sequence ID" value="AWK90264.1"/>
    <property type="molecule type" value="Genomic_DNA"/>
</dbReference>
<feature type="region of interest" description="Disordered" evidence="1">
    <location>
        <begin position="78"/>
        <end position="114"/>
    </location>
</feature>
<feature type="transmembrane region" description="Helical" evidence="2">
    <location>
        <begin position="56"/>
        <end position="74"/>
    </location>
</feature>
<proteinExistence type="predicted"/>
<feature type="region of interest" description="Disordered" evidence="1">
    <location>
        <begin position="121"/>
        <end position="140"/>
    </location>
</feature>
<keyword evidence="3" id="KW-0614">Plasmid</keyword>
<reference evidence="4" key="1">
    <citation type="submission" date="2018-05" db="EMBL/GenBank/DDBJ databases">
        <title>Azospirillum thermophila sp. nov., a novel isolated from hot spring.</title>
        <authorList>
            <person name="Zhao Z."/>
        </authorList>
    </citation>
    <scope>NUCLEOTIDE SEQUENCE [LARGE SCALE GENOMIC DNA]</scope>
    <source>
        <strain evidence="4">CFH 70021</strain>
        <plasmid evidence="4">unnamed4</plasmid>
    </source>
</reference>
<evidence type="ECO:0000256" key="2">
    <source>
        <dbReference type="SAM" id="Phobius"/>
    </source>
</evidence>
<dbReference type="Proteomes" id="UP000245629">
    <property type="component" value="Plasmid unnamed4"/>
</dbReference>
<feature type="compositionally biased region" description="Low complexity" evidence="1">
    <location>
        <begin position="78"/>
        <end position="91"/>
    </location>
</feature>
<organism evidence="3 4">
    <name type="scientific">Azospirillum thermophilum</name>
    <dbReference type="NCBI Taxonomy" id="2202148"/>
    <lineage>
        <taxon>Bacteria</taxon>
        <taxon>Pseudomonadati</taxon>
        <taxon>Pseudomonadota</taxon>
        <taxon>Alphaproteobacteria</taxon>
        <taxon>Rhodospirillales</taxon>
        <taxon>Azospirillaceae</taxon>
        <taxon>Azospirillum</taxon>
    </lineage>
</organism>